<evidence type="ECO:0000256" key="1">
    <source>
        <dbReference type="SAM" id="SignalP"/>
    </source>
</evidence>
<proteinExistence type="predicted"/>
<sequence>MPSSCLGCIIPCLFVRPCAWLMEQQQQRGTFCQELNLVTSRPDVSKLLSDCLCQWKIIQLVEQRFTRLQRDAGIMPSIHLLAPRLLRTAITLPSCFANDHKMRHIR</sequence>
<accession>A0A7R9VVU7</accession>
<dbReference type="EMBL" id="HBEC01039133">
    <property type="protein sequence ID" value="CAD8305632.1"/>
    <property type="molecule type" value="Transcribed_RNA"/>
</dbReference>
<dbReference type="AlphaFoldDB" id="A0A7R9VVU7"/>
<reference evidence="2" key="1">
    <citation type="submission" date="2021-01" db="EMBL/GenBank/DDBJ databases">
        <authorList>
            <person name="Corre E."/>
            <person name="Pelletier E."/>
            <person name="Niang G."/>
            <person name="Scheremetjew M."/>
            <person name="Finn R."/>
            <person name="Kale V."/>
            <person name="Holt S."/>
            <person name="Cochrane G."/>
            <person name="Meng A."/>
            <person name="Brown T."/>
            <person name="Cohen L."/>
        </authorList>
    </citation>
    <scope>NUCLEOTIDE SEQUENCE</scope>
    <source>
        <strain evidence="2">CCMP219</strain>
    </source>
</reference>
<feature type="chain" id="PRO_5031521435" evidence="1">
    <location>
        <begin position="21"/>
        <end position="106"/>
    </location>
</feature>
<keyword evidence="1" id="KW-0732">Signal</keyword>
<feature type="signal peptide" evidence="1">
    <location>
        <begin position="1"/>
        <end position="20"/>
    </location>
</feature>
<gene>
    <name evidence="2" type="ORF">CEUR00632_LOCUS18185</name>
</gene>
<protein>
    <submittedName>
        <fullName evidence="2">Uncharacterized protein</fullName>
    </submittedName>
</protein>
<evidence type="ECO:0000313" key="2">
    <source>
        <dbReference type="EMBL" id="CAD8305632.1"/>
    </source>
</evidence>
<name>A0A7R9VVU7_9CHLO</name>
<organism evidence="2">
    <name type="scientific">Chlamydomonas euryale</name>
    <dbReference type="NCBI Taxonomy" id="1486919"/>
    <lineage>
        <taxon>Eukaryota</taxon>
        <taxon>Viridiplantae</taxon>
        <taxon>Chlorophyta</taxon>
        <taxon>core chlorophytes</taxon>
        <taxon>Chlorophyceae</taxon>
        <taxon>CS clade</taxon>
        <taxon>Chlamydomonadales</taxon>
        <taxon>Chlamydomonadaceae</taxon>
        <taxon>Chlamydomonas</taxon>
    </lineage>
</organism>